<dbReference type="AlphaFoldDB" id="A0A673GFH5"/>
<evidence type="ECO:0000256" key="1">
    <source>
        <dbReference type="ARBA" id="ARBA00022692"/>
    </source>
</evidence>
<evidence type="ECO:0000256" key="3">
    <source>
        <dbReference type="ARBA" id="ARBA00023136"/>
    </source>
</evidence>
<feature type="compositionally biased region" description="Basic and acidic residues" evidence="8">
    <location>
        <begin position="392"/>
        <end position="408"/>
    </location>
</feature>
<keyword evidence="9" id="KW-0732">Signal</keyword>
<evidence type="ECO:0000256" key="6">
    <source>
        <dbReference type="ARBA" id="ARBA00034875"/>
    </source>
</evidence>
<dbReference type="GO" id="GO:0005509">
    <property type="term" value="F:calcium ion binding"/>
    <property type="evidence" value="ECO:0007669"/>
    <property type="project" value="InterPro"/>
</dbReference>
<gene>
    <name evidence="10" type="primary">LOC107729550</name>
</gene>
<keyword evidence="2" id="KW-1133">Transmembrane helix</keyword>
<organism evidence="10 11">
    <name type="scientific">Sinocyclocheilus rhinocerous</name>
    <dbReference type="NCBI Taxonomy" id="307959"/>
    <lineage>
        <taxon>Eukaryota</taxon>
        <taxon>Metazoa</taxon>
        <taxon>Chordata</taxon>
        <taxon>Craniata</taxon>
        <taxon>Vertebrata</taxon>
        <taxon>Euteleostomi</taxon>
        <taxon>Actinopterygii</taxon>
        <taxon>Neopterygii</taxon>
        <taxon>Teleostei</taxon>
        <taxon>Ostariophysi</taxon>
        <taxon>Cypriniformes</taxon>
        <taxon>Cyprinidae</taxon>
        <taxon>Cyprininae</taxon>
        <taxon>Sinocyclocheilus</taxon>
    </lineage>
</organism>
<evidence type="ECO:0000256" key="9">
    <source>
        <dbReference type="SAM" id="SignalP"/>
    </source>
</evidence>
<dbReference type="InterPro" id="IPR012879">
    <property type="entry name" value="CCDC47"/>
</dbReference>
<evidence type="ECO:0000313" key="11">
    <source>
        <dbReference type="Proteomes" id="UP000472270"/>
    </source>
</evidence>
<comment type="subcellular location">
    <subcellularLocation>
        <location evidence="4">Rough endoplasmic reticulum membrane</location>
        <topology evidence="4">Single-pass type I membrane protein</topology>
    </subcellularLocation>
</comment>
<keyword evidence="11" id="KW-1185">Reference proteome</keyword>
<name>A0A673GFH5_9TELE</name>
<reference evidence="10" key="2">
    <citation type="submission" date="2025-09" db="UniProtKB">
        <authorList>
            <consortium name="Ensembl"/>
        </authorList>
    </citation>
    <scope>IDENTIFICATION</scope>
</reference>
<comment type="similarity">
    <text evidence="5">Belongs to the CCDC47 family.</text>
</comment>
<dbReference type="PANTHER" id="PTHR12883:SF0">
    <property type="entry name" value="PAT COMPLEX SUBUNIT CCDC47"/>
    <property type="match status" value="1"/>
</dbReference>
<feature type="compositionally biased region" description="Acidic residues" evidence="8">
    <location>
        <begin position="71"/>
        <end position="86"/>
    </location>
</feature>
<feature type="region of interest" description="Disordered" evidence="8">
    <location>
        <begin position="392"/>
        <end position="474"/>
    </location>
</feature>
<proteinExistence type="inferred from homology"/>
<feature type="region of interest" description="Disordered" evidence="8">
    <location>
        <begin position="49"/>
        <end position="86"/>
    </location>
</feature>
<feature type="compositionally biased region" description="Basic and acidic residues" evidence="8">
    <location>
        <begin position="421"/>
        <end position="463"/>
    </location>
</feature>
<keyword evidence="1" id="KW-0812">Transmembrane</keyword>
<protein>
    <recommendedName>
        <fullName evidence="6">PAT complex subunit CCDC47</fullName>
    </recommendedName>
    <alternativeName>
        <fullName evidence="7">Coiled-coil domain-containing protein 47</fullName>
    </alternativeName>
</protein>
<evidence type="ECO:0000256" key="4">
    <source>
        <dbReference type="ARBA" id="ARBA00034697"/>
    </source>
</evidence>
<feature type="chain" id="PRO_5025561021" description="PAT complex subunit CCDC47" evidence="9">
    <location>
        <begin position="23"/>
        <end position="474"/>
    </location>
</feature>
<keyword evidence="3" id="KW-0472">Membrane</keyword>
<reference evidence="10" key="1">
    <citation type="submission" date="2025-08" db="UniProtKB">
        <authorList>
            <consortium name="Ensembl"/>
        </authorList>
    </citation>
    <scope>IDENTIFICATION</scope>
</reference>
<dbReference type="GO" id="GO:0030867">
    <property type="term" value="C:rough endoplasmic reticulum membrane"/>
    <property type="evidence" value="ECO:0007669"/>
    <property type="project" value="UniProtKB-SubCell"/>
</dbReference>
<evidence type="ECO:0000256" key="8">
    <source>
        <dbReference type="SAM" id="MobiDB-lite"/>
    </source>
</evidence>
<evidence type="ECO:0000256" key="2">
    <source>
        <dbReference type="ARBA" id="ARBA00022989"/>
    </source>
</evidence>
<evidence type="ECO:0000256" key="5">
    <source>
        <dbReference type="ARBA" id="ARBA00034746"/>
    </source>
</evidence>
<dbReference type="GO" id="GO:0032469">
    <property type="term" value="P:endoplasmic reticulum calcium ion homeostasis"/>
    <property type="evidence" value="ECO:0007669"/>
    <property type="project" value="InterPro"/>
</dbReference>
<dbReference type="Ensembl" id="ENSSRHT00000012969.1">
    <property type="protein sequence ID" value="ENSSRHP00000012511.1"/>
    <property type="gene ID" value="ENSSRHG00000007031.1"/>
</dbReference>
<evidence type="ECO:0000256" key="7">
    <source>
        <dbReference type="ARBA" id="ARBA00034902"/>
    </source>
</evidence>
<feature type="signal peptide" evidence="9">
    <location>
        <begin position="1"/>
        <end position="22"/>
    </location>
</feature>
<accession>A0A673GFH5</accession>
<dbReference type="Proteomes" id="UP000472270">
    <property type="component" value="Unassembled WGS sequence"/>
</dbReference>
<feature type="compositionally biased region" description="Basic residues" evidence="8">
    <location>
        <begin position="464"/>
        <end position="474"/>
    </location>
</feature>
<dbReference type="Pfam" id="PF07946">
    <property type="entry name" value="CCDC47"/>
    <property type="match status" value="1"/>
</dbReference>
<dbReference type="PANTHER" id="PTHR12883">
    <property type="entry name" value="ADIPOCYTE-SPECIFIC PROTEIN 4-RELATED"/>
    <property type="match status" value="1"/>
</dbReference>
<sequence length="474" mass="54555">MRHVVFLLPALLLLLALPDTRGRYNDDFDDGEDIAEFDDNDFAEFEDVSEDPAVDVEKEPPPRAAPSSTPIEDDEDEATVENEDGQDEFEDADAQVKIHVQQRGTNSMKNALYRHFIAHLQNSWESYYMEILMVTGLLAYIMNYIIGKNKNSRLAQAWFNSHRELLESNFALVGDDGTSKEATSTGKLNQENEHIYNLWCSGRVCCEGMLIQLKFLKRQDLLNVLARMMRPACDQVQVKVTLNDEDMDTFVFAVGSRKAMARLQKEMQDLCEFCGDKPKSGAKYGIPESLAILSEMGEVTDGVMDNKMVHYLTSHADKIESIHFSDQFSGPKVMQEEGQPLKLPETKKTLLFTFNVPGMGNTSPKDMDILLPLMNMVIYSIDKVKKLRLNREGKQKADRNRARVEENFLKQTHTQRQEAAQTRREEKKRAEKERIMNEEDPDRQRRLEEAAQRREQKKLEKKQMKMKQIKVKAM</sequence>
<evidence type="ECO:0000313" key="10">
    <source>
        <dbReference type="Ensembl" id="ENSSRHP00000012511.1"/>
    </source>
</evidence>